<accession>A0ABZ1UYU5</accession>
<evidence type="ECO:0000313" key="3">
    <source>
        <dbReference type="Proteomes" id="UP001432161"/>
    </source>
</evidence>
<proteinExistence type="predicted"/>
<sequence>MPKRTSVSAAAVRLAPRALGERRALLPFGASPVDGEGRPQAACTGLDTQIFFARPSELDQQPNKGERAALAVCAVCPAAVRAVCLERDLAQSELTRINGVFGGVRQEDRRQMFRARQAAGHGGAA</sequence>
<keyword evidence="3" id="KW-1185">Reference proteome</keyword>
<feature type="domain" description="4Fe-4S Wbl-type" evidence="1">
    <location>
        <begin position="42"/>
        <end position="111"/>
    </location>
</feature>
<evidence type="ECO:0000313" key="2">
    <source>
        <dbReference type="EMBL" id="WUR37207.1"/>
    </source>
</evidence>
<reference evidence="2" key="1">
    <citation type="submission" date="2022-10" db="EMBL/GenBank/DDBJ databases">
        <title>The complete genomes of actinobacterial strains from the NBC collection.</title>
        <authorList>
            <person name="Joergensen T.S."/>
            <person name="Alvarez Arevalo M."/>
            <person name="Sterndorff E.B."/>
            <person name="Faurdal D."/>
            <person name="Vuksanovic O."/>
            <person name="Mourched A.-S."/>
            <person name="Charusanti P."/>
            <person name="Shaw S."/>
            <person name="Blin K."/>
            <person name="Weber T."/>
        </authorList>
    </citation>
    <scope>NUCLEOTIDE SEQUENCE</scope>
    <source>
        <strain evidence="2">NBC_00489</strain>
    </source>
</reference>
<protein>
    <submittedName>
        <fullName evidence="2">WhiB family transcriptional regulator</fullName>
    </submittedName>
</protein>
<name>A0ABZ1UYU5_9ACTN</name>
<gene>
    <name evidence="2" type="ORF">OHN36_08430</name>
</gene>
<dbReference type="InterPro" id="IPR034768">
    <property type="entry name" value="4FE4S_WBL"/>
</dbReference>
<dbReference type="Pfam" id="PF02467">
    <property type="entry name" value="Whib"/>
    <property type="match status" value="1"/>
</dbReference>
<evidence type="ECO:0000259" key="1">
    <source>
        <dbReference type="PROSITE" id="PS51674"/>
    </source>
</evidence>
<organism evidence="2 3">
    <name type="scientific">Streptomyces griseoaurantiacus</name>
    <dbReference type="NCBI Taxonomy" id="68213"/>
    <lineage>
        <taxon>Bacteria</taxon>
        <taxon>Bacillati</taxon>
        <taxon>Actinomycetota</taxon>
        <taxon>Actinomycetes</taxon>
        <taxon>Kitasatosporales</taxon>
        <taxon>Streptomycetaceae</taxon>
        <taxon>Streptomyces</taxon>
        <taxon>Streptomyces aurantiacus group</taxon>
    </lineage>
</organism>
<dbReference type="PROSITE" id="PS51674">
    <property type="entry name" value="4FE4S_WBL"/>
    <property type="match status" value="1"/>
</dbReference>
<dbReference type="EMBL" id="CP108330">
    <property type="protein sequence ID" value="WUR37207.1"/>
    <property type="molecule type" value="Genomic_DNA"/>
</dbReference>
<dbReference type="Proteomes" id="UP001432161">
    <property type="component" value="Chromosome"/>
</dbReference>